<feature type="region of interest" description="Disordered" evidence="1">
    <location>
        <begin position="173"/>
        <end position="231"/>
    </location>
</feature>
<proteinExistence type="predicted"/>
<feature type="compositionally biased region" description="Basic and acidic residues" evidence="1">
    <location>
        <begin position="280"/>
        <end position="305"/>
    </location>
</feature>
<organism evidence="2 3">
    <name type="scientific">Polarella glacialis</name>
    <name type="common">Dinoflagellate</name>
    <dbReference type="NCBI Taxonomy" id="89957"/>
    <lineage>
        <taxon>Eukaryota</taxon>
        <taxon>Sar</taxon>
        <taxon>Alveolata</taxon>
        <taxon>Dinophyceae</taxon>
        <taxon>Suessiales</taxon>
        <taxon>Suessiaceae</taxon>
        <taxon>Polarella</taxon>
    </lineage>
</organism>
<evidence type="ECO:0000313" key="3">
    <source>
        <dbReference type="Proteomes" id="UP000654075"/>
    </source>
</evidence>
<name>A0A813FGH9_POLGL</name>
<protein>
    <submittedName>
        <fullName evidence="2">Uncharacterized protein</fullName>
    </submittedName>
</protein>
<feature type="region of interest" description="Disordered" evidence="1">
    <location>
        <begin position="246"/>
        <end position="414"/>
    </location>
</feature>
<evidence type="ECO:0000313" key="2">
    <source>
        <dbReference type="EMBL" id="CAE8610992.1"/>
    </source>
</evidence>
<feature type="compositionally biased region" description="Low complexity" evidence="1">
    <location>
        <begin position="109"/>
        <end position="134"/>
    </location>
</feature>
<feature type="compositionally biased region" description="Basic and acidic residues" evidence="1">
    <location>
        <begin position="255"/>
        <end position="273"/>
    </location>
</feature>
<feature type="compositionally biased region" description="Low complexity" evidence="1">
    <location>
        <begin position="350"/>
        <end position="378"/>
    </location>
</feature>
<keyword evidence="3" id="KW-1185">Reference proteome</keyword>
<dbReference type="EMBL" id="CAJNNV010024873">
    <property type="protein sequence ID" value="CAE8610992.1"/>
    <property type="molecule type" value="Genomic_DNA"/>
</dbReference>
<dbReference type="AlphaFoldDB" id="A0A813FGH9"/>
<evidence type="ECO:0000256" key="1">
    <source>
        <dbReference type="SAM" id="MobiDB-lite"/>
    </source>
</evidence>
<feature type="region of interest" description="Disordered" evidence="1">
    <location>
        <begin position="100"/>
        <end position="153"/>
    </location>
</feature>
<sequence length="508" mass="56111">MEAKSALPVAELRRRCAVCGLPWPTATDRAELLGEISRAARGEIERRVRAQDWPRLPKEDLVTWLDWKGCCLKYALECDTVDKAQLVRLSLGYLARGSGATGSEAASKPSPFCSSVPSAAPSASTAQQAASTAQRAEPSQAADKSATAKEPFRSVPSAAFPGAASARVSPAFAAFGTPPKDRTKRKRQASDVDLGGRRIEAKRRRLRKVAERDDEERPPQQGLVHGPPGAAFAAAFAAGGLLRPRGGLSEAEEAELQRKWQEGQEKRRQEQQQEKQQQQQEERQQQKDKKWIQKQLQKEQKKQQKQEQQQQAEQHQQQQKQQKRQQQLQQKQQKQQQMFSAERSRRLPISEPSSPGSSSKASSSGSSTTTSHSSSSDSSSEDEVVRKKPAPVVKQVVSRPPRATPGSPAAQATRQRLEELRISLEAVRQAASGINDAKVVPILHELEAIDSSGRIDARMLHQTRINAELNRAWWRREAHGKVSLLSATLVLKWMARSDEAAKPGKAVT</sequence>
<accession>A0A813FGH9</accession>
<feature type="compositionally biased region" description="Basic and acidic residues" evidence="1">
    <location>
        <begin position="188"/>
        <end position="199"/>
    </location>
</feature>
<dbReference type="Proteomes" id="UP000654075">
    <property type="component" value="Unassembled WGS sequence"/>
</dbReference>
<reference evidence="2" key="1">
    <citation type="submission" date="2021-02" db="EMBL/GenBank/DDBJ databases">
        <authorList>
            <person name="Dougan E. K."/>
            <person name="Rhodes N."/>
            <person name="Thang M."/>
            <person name="Chan C."/>
        </authorList>
    </citation>
    <scope>NUCLEOTIDE SEQUENCE</scope>
</reference>
<feature type="compositionally biased region" description="Low complexity" evidence="1">
    <location>
        <begin position="306"/>
        <end position="337"/>
    </location>
</feature>
<comment type="caution">
    <text evidence="2">The sequence shown here is derived from an EMBL/GenBank/DDBJ whole genome shotgun (WGS) entry which is preliminary data.</text>
</comment>
<feature type="compositionally biased region" description="Basic and acidic residues" evidence="1">
    <location>
        <begin position="208"/>
        <end position="218"/>
    </location>
</feature>
<gene>
    <name evidence="2" type="ORF">PGLA1383_LOCUS28802</name>
</gene>
<dbReference type="OMA" id="NCAVFER"/>